<keyword evidence="3" id="KW-1185">Reference proteome</keyword>
<dbReference type="Proteomes" id="UP000287394">
    <property type="component" value="Chromosome"/>
</dbReference>
<name>A0A402CTI7_9BACT</name>
<dbReference type="AlphaFoldDB" id="A0A402CTI7"/>
<sequence length="245" mass="27959">MLTKWNERFVSAFWTLILTAAVAGAASAAPNITSLTSTNIKTLSMDTEVVQENHDELKRIEGDFAQAYRIHNIAISYAYPDKLHFESVILKAHIAYTINGNKKYTSVPTFHVHKVEDVTNAPGKKQSLLDCGMVPPELLSVYNATYLRKEGGNYVFQIMPKQQDQKFRDVVWIDPITKVTAKREHYDSQGHLIAWYQYKNPLQIVPGVYVPTRVEVYNPYNKLAAVTAYRNIRVNKPLDMSIFDF</sequence>
<accession>A0A402CTI7</accession>
<evidence type="ECO:0000313" key="3">
    <source>
        <dbReference type="Proteomes" id="UP000287394"/>
    </source>
</evidence>
<dbReference type="RefSeq" id="WP_165864076.1">
    <property type="nucleotide sequence ID" value="NZ_AP025739.1"/>
</dbReference>
<dbReference type="Gene3D" id="2.50.20.10">
    <property type="entry name" value="Lipoprotein localisation LolA/LolB/LppX"/>
    <property type="match status" value="1"/>
</dbReference>
<proteinExistence type="predicted"/>
<dbReference type="EMBL" id="AP025739">
    <property type="protein sequence ID" value="BDI30697.1"/>
    <property type="molecule type" value="Genomic_DNA"/>
</dbReference>
<dbReference type="Pfam" id="PF17131">
    <property type="entry name" value="LolA_like"/>
    <property type="match status" value="1"/>
</dbReference>
<organism evidence="2 3">
    <name type="scientific">Capsulimonas corticalis</name>
    <dbReference type="NCBI Taxonomy" id="2219043"/>
    <lineage>
        <taxon>Bacteria</taxon>
        <taxon>Bacillati</taxon>
        <taxon>Armatimonadota</taxon>
        <taxon>Armatimonadia</taxon>
        <taxon>Capsulimonadales</taxon>
        <taxon>Capsulimonadaceae</taxon>
        <taxon>Capsulimonas</taxon>
    </lineage>
</organism>
<reference evidence="2 3" key="1">
    <citation type="journal article" date="2019" name="Int. J. Syst. Evol. Microbiol.">
        <title>Capsulimonas corticalis gen. nov., sp. nov., an aerobic capsulated bacterium, of a novel bacterial order, Capsulimonadales ord. nov., of the class Armatimonadia of the phylum Armatimonadetes.</title>
        <authorList>
            <person name="Li J."/>
            <person name="Kudo C."/>
            <person name="Tonouchi A."/>
        </authorList>
    </citation>
    <scope>NUCLEOTIDE SEQUENCE [LARGE SCALE GENOMIC DNA]</scope>
    <source>
        <strain evidence="2 3">AX-7</strain>
    </source>
</reference>
<protein>
    <recommendedName>
        <fullName evidence="1">Uncharacterized protein TP-0789 domain-containing protein</fullName>
    </recommendedName>
</protein>
<evidence type="ECO:0000259" key="1">
    <source>
        <dbReference type="Pfam" id="PF17131"/>
    </source>
</evidence>
<evidence type="ECO:0000313" key="2">
    <source>
        <dbReference type="EMBL" id="BDI30697.1"/>
    </source>
</evidence>
<feature type="domain" description="Uncharacterized protein TP-0789" evidence="1">
    <location>
        <begin position="141"/>
        <end position="244"/>
    </location>
</feature>
<gene>
    <name evidence="2" type="ORF">CCAX7_27480</name>
</gene>
<dbReference type="KEGG" id="ccot:CCAX7_27480"/>
<dbReference type="InterPro" id="IPR033399">
    <property type="entry name" value="TP_0789-like"/>
</dbReference>